<accession>A0A0A9A0M5</accession>
<evidence type="ECO:0000313" key="1">
    <source>
        <dbReference type="EMBL" id="JAD45199.1"/>
    </source>
</evidence>
<proteinExistence type="predicted"/>
<organism evidence="1">
    <name type="scientific">Arundo donax</name>
    <name type="common">Giant reed</name>
    <name type="synonym">Donax arundinaceus</name>
    <dbReference type="NCBI Taxonomy" id="35708"/>
    <lineage>
        <taxon>Eukaryota</taxon>
        <taxon>Viridiplantae</taxon>
        <taxon>Streptophyta</taxon>
        <taxon>Embryophyta</taxon>
        <taxon>Tracheophyta</taxon>
        <taxon>Spermatophyta</taxon>
        <taxon>Magnoliopsida</taxon>
        <taxon>Liliopsida</taxon>
        <taxon>Poales</taxon>
        <taxon>Poaceae</taxon>
        <taxon>PACMAD clade</taxon>
        <taxon>Arundinoideae</taxon>
        <taxon>Arundineae</taxon>
        <taxon>Arundo</taxon>
    </lineage>
</organism>
<reference evidence="1" key="1">
    <citation type="submission" date="2014-09" db="EMBL/GenBank/DDBJ databases">
        <authorList>
            <person name="Magalhaes I.L.F."/>
            <person name="Oliveira U."/>
            <person name="Santos F.R."/>
            <person name="Vidigal T.H.D.A."/>
            <person name="Brescovit A.D."/>
            <person name="Santos A.J."/>
        </authorList>
    </citation>
    <scope>NUCLEOTIDE SEQUENCE</scope>
    <source>
        <tissue evidence="1">Shoot tissue taken approximately 20 cm above the soil surface</tissue>
    </source>
</reference>
<dbReference type="EMBL" id="GBRH01252696">
    <property type="protein sequence ID" value="JAD45199.1"/>
    <property type="molecule type" value="Transcribed_RNA"/>
</dbReference>
<sequence>MMLMNLLGIYDMWHVFSFSLLVVRFLPNSCALGVYYVRFLLQLYHTGLQLFLNEEAIACPQMLLQMKKWK</sequence>
<dbReference type="AlphaFoldDB" id="A0A0A9A0M5"/>
<name>A0A0A9A0M5_ARUDO</name>
<protein>
    <submittedName>
        <fullName evidence="1">Uncharacterized protein</fullName>
    </submittedName>
</protein>
<reference evidence="1" key="2">
    <citation type="journal article" date="2015" name="Data Brief">
        <title>Shoot transcriptome of the giant reed, Arundo donax.</title>
        <authorList>
            <person name="Barrero R.A."/>
            <person name="Guerrero F.D."/>
            <person name="Moolhuijzen P."/>
            <person name="Goolsby J.A."/>
            <person name="Tidwell J."/>
            <person name="Bellgard S.E."/>
            <person name="Bellgard M.I."/>
        </authorList>
    </citation>
    <scope>NUCLEOTIDE SEQUENCE</scope>
    <source>
        <tissue evidence="1">Shoot tissue taken approximately 20 cm above the soil surface</tissue>
    </source>
</reference>